<organism evidence="1">
    <name type="scientific">viral metagenome</name>
    <dbReference type="NCBI Taxonomy" id="1070528"/>
    <lineage>
        <taxon>unclassified sequences</taxon>
        <taxon>metagenomes</taxon>
        <taxon>organismal metagenomes</taxon>
    </lineage>
</organism>
<sequence length="34" mass="4113">MYIFYIVYNNGDEYKFRKNAKNSHNGNINKVQND</sequence>
<protein>
    <submittedName>
        <fullName evidence="1">Uncharacterized protein</fullName>
    </submittedName>
</protein>
<name>A0A6C0IKI6_9ZZZZ</name>
<evidence type="ECO:0000313" key="1">
    <source>
        <dbReference type="EMBL" id="QHT93688.1"/>
    </source>
</evidence>
<proteinExistence type="predicted"/>
<dbReference type="AlphaFoldDB" id="A0A6C0IKI6"/>
<reference evidence="1" key="1">
    <citation type="journal article" date="2020" name="Nature">
        <title>Giant virus diversity and host interactions through global metagenomics.</title>
        <authorList>
            <person name="Schulz F."/>
            <person name="Roux S."/>
            <person name="Paez-Espino D."/>
            <person name="Jungbluth S."/>
            <person name="Walsh D.A."/>
            <person name="Denef V.J."/>
            <person name="McMahon K.D."/>
            <person name="Konstantinidis K.T."/>
            <person name="Eloe-Fadrosh E.A."/>
            <person name="Kyrpides N.C."/>
            <person name="Woyke T."/>
        </authorList>
    </citation>
    <scope>NUCLEOTIDE SEQUENCE</scope>
    <source>
        <strain evidence="1">GVMAG-M-3300024258-14</strain>
    </source>
</reference>
<accession>A0A6C0IKI6</accession>
<dbReference type="EMBL" id="MN740210">
    <property type="protein sequence ID" value="QHT93688.1"/>
    <property type="molecule type" value="Genomic_DNA"/>
</dbReference>